<dbReference type="InterPro" id="IPR004046">
    <property type="entry name" value="GST_C"/>
</dbReference>
<evidence type="ECO:0000259" key="2">
    <source>
        <dbReference type="PROSITE" id="PS50404"/>
    </source>
</evidence>
<dbReference type="Gene3D" id="1.20.1050.10">
    <property type="match status" value="1"/>
</dbReference>
<dbReference type="PROSITE" id="PS50404">
    <property type="entry name" value="GST_NTER"/>
    <property type="match status" value="1"/>
</dbReference>
<dbReference type="Proteomes" id="UP000025047">
    <property type="component" value="Unassembled WGS sequence"/>
</dbReference>
<feature type="domain" description="GST C-terminal" evidence="3">
    <location>
        <begin position="111"/>
        <end position="224"/>
    </location>
</feature>
<dbReference type="PANTHER" id="PTHR44051:SF21">
    <property type="entry name" value="GLUTATHIONE S-TRANSFERASE FAMILY PROTEIN"/>
    <property type="match status" value="1"/>
</dbReference>
<accession>A0A017HD38</accession>
<dbReference type="Pfam" id="PF00043">
    <property type="entry name" value="GST_C"/>
    <property type="match status" value="1"/>
</dbReference>
<dbReference type="GO" id="GO:0004364">
    <property type="term" value="F:glutathione transferase activity"/>
    <property type="evidence" value="ECO:0007669"/>
    <property type="project" value="UniProtKB-EC"/>
</dbReference>
<dbReference type="EMBL" id="APGJ01000006">
    <property type="protein sequence ID" value="EYD71704.1"/>
    <property type="molecule type" value="Genomic_DNA"/>
</dbReference>
<dbReference type="InterPro" id="IPR036249">
    <property type="entry name" value="Thioredoxin-like_sf"/>
</dbReference>
<dbReference type="PATRIC" id="fig|1122180.6.peg.1756"/>
<keyword evidence="5" id="KW-1185">Reference proteome</keyword>
<evidence type="ECO:0000256" key="1">
    <source>
        <dbReference type="SAM" id="MobiDB-lite"/>
    </source>
</evidence>
<comment type="caution">
    <text evidence="4">The sequence shown here is derived from an EMBL/GenBank/DDBJ whole genome shotgun (WGS) entry which is preliminary data.</text>
</comment>
<dbReference type="STRING" id="1122180.Lokhon_01773"/>
<dbReference type="InterPro" id="IPR010987">
    <property type="entry name" value="Glutathione-S-Trfase_C-like"/>
</dbReference>
<dbReference type="InterPro" id="IPR004045">
    <property type="entry name" value="Glutathione_S-Trfase_N"/>
</dbReference>
<evidence type="ECO:0000313" key="4">
    <source>
        <dbReference type="EMBL" id="EYD71704.1"/>
    </source>
</evidence>
<reference evidence="4 5" key="1">
    <citation type="submission" date="2013-03" db="EMBL/GenBank/DDBJ databases">
        <authorList>
            <person name="Fiebig A."/>
            <person name="Goeker M."/>
            <person name="Klenk H.-P.P."/>
        </authorList>
    </citation>
    <scope>NUCLEOTIDE SEQUENCE [LARGE SCALE GENOMIC DNA]</scope>
    <source>
        <strain evidence="4 5">DSM 17492</strain>
    </source>
</reference>
<keyword evidence="4" id="KW-0808">Transferase</keyword>
<dbReference type="eggNOG" id="COG0625">
    <property type="taxonomic scope" value="Bacteria"/>
</dbReference>
<dbReference type="PANTHER" id="PTHR44051">
    <property type="entry name" value="GLUTATHIONE S-TRANSFERASE-RELATED"/>
    <property type="match status" value="1"/>
</dbReference>
<dbReference type="PROSITE" id="PS50405">
    <property type="entry name" value="GST_CTER"/>
    <property type="match status" value="1"/>
</dbReference>
<dbReference type="Gene3D" id="3.40.30.10">
    <property type="entry name" value="Glutaredoxin"/>
    <property type="match status" value="1"/>
</dbReference>
<dbReference type="SUPFAM" id="SSF52833">
    <property type="entry name" value="Thioredoxin-like"/>
    <property type="match status" value="1"/>
</dbReference>
<proteinExistence type="predicted"/>
<organism evidence="4 5">
    <name type="scientific">Limimaricola hongkongensis DSM 17492</name>
    <dbReference type="NCBI Taxonomy" id="1122180"/>
    <lineage>
        <taxon>Bacteria</taxon>
        <taxon>Pseudomonadati</taxon>
        <taxon>Pseudomonadota</taxon>
        <taxon>Alphaproteobacteria</taxon>
        <taxon>Rhodobacterales</taxon>
        <taxon>Paracoccaceae</taxon>
        <taxon>Limimaricola</taxon>
    </lineage>
</organism>
<dbReference type="AlphaFoldDB" id="A0A017HD38"/>
<dbReference type="SUPFAM" id="SSF47616">
    <property type="entry name" value="GST C-terminal domain-like"/>
    <property type="match status" value="1"/>
</dbReference>
<evidence type="ECO:0000313" key="5">
    <source>
        <dbReference type="Proteomes" id="UP000025047"/>
    </source>
</evidence>
<dbReference type="InterPro" id="IPR036282">
    <property type="entry name" value="Glutathione-S-Trfase_C_sf"/>
</dbReference>
<dbReference type="EC" id="2.5.1.18" evidence="4"/>
<evidence type="ECO:0000259" key="3">
    <source>
        <dbReference type="PROSITE" id="PS50405"/>
    </source>
</evidence>
<protein>
    <submittedName>
        <fullName evidence="4">Glutathione S-transferase</fullName>
        <ecNumber evidence="4">2.5.1.18</ecNumber>
    </submittedName>
</protein>
<feature type="region of interest" description="Disordered" evidence="1">
    <location>
        <begin position="57"/>
        <end position="81"/>
    </location>
</feature>
<dbReference type="HOGENOM" id="CLU_011226_6_4_5"/>
<name>A0A017HD38_9RHOB</name>
<dbReference type="CDD" id="cd03207">
    <property type="entry name" value="GST_C_8"/>
    <property type="match status" value="1"/>
</dbReference>
<gene>
    <name evidence="4" type="ORF">Lokhon_01773</name>
</gene>
<sequence>MLTDFVSSSGLEQGITQYEEPIMPTLYHAPHSRSTSILVLIEEMGIADRIDLCEVTVARPDGSGGPDPRNPHPEGKVPYLTDGTDHLRERGAIIAYLTDSFPEAGLGRPVGHPQRGAFLSWLFYYQGVMEPVLVLDWAKIEHPALHATFRDLDAVFARLSEALDGQPYLLGEEYSAVDLLLSSPFQWLPEAMPRQPVLQAWIRRCADRPALQAVMAREHDALPV</sequence>
<feature type="domain" description="GST N-terminal" evidence="2">
    <location>
        <begin position="21"/>
        <end position="105"/>
    </location>
</feature>